<evidence type="ECO:0000256" key="5">
    <source>
        <dbReference type="ARBA" id="ARBA00023315"/>
    </source>
</evidence>
<dbReference type="Proteomes" id="UP000228921">
    <property type="component" value="Unassembled WGS sequence"/>
</dbReference>
<dbReference type="Gene3D" id="2.40.50.100">
    <property type="match status" value="1"/>
</dbReference>
<dbReference type="InterPro" id="IPR003016">
    <property type="entry name" value="2-oxoA_DH_lipoyl-BS"/>
</dbReference>
<evidence type="ECO:0000256" key="3">
    <source>
        <dbReference type="ARBA" id="ARBA00022679"/>
    </source>
</evidence>
<comment type="cofactor">
    <cofactor evidence="1 6">
        <name>(R)-lipoate</name>
        <dbReference type="ChEBI" id="CHEBI:83088"/>
    </cofactor>
</comment>
<evidence type="ECO:0000313" key="10">
    <source>
        <dbReference type="Proteomes" id="UP000228921"/>
    </source>
</evidence>
<reference evidence="9 10" key="1">
    <citation type="submission" date="2017-11" db="EMBL/GenBank/DDBJ databases">
        <title>Evolution of Phototrophy in the Chloroflexi Phylum Driven by Horizontal Gene Transfer.</title>
        <authorList>
            <person name="Ward L.M."/>
            <person name="Hemp J."/>
            <person name="Shih P.M."/>
            <person name="Mcglynn S.E."/>
            <person name="Fischer W."/>
        </authorList>
    </citation>
    <scope>NUCLEOTIDE SEQUENCE [LARGE SCALE GENOMIC DNA]</scope>
    <source>
        <strain evidence="9">CP2_2F</strain>
    </source>
</reference>
<evidence type="ECO:0000259" key="8">
    <source>
        <dbReference type="PROSITE" id="PS51826"/>
    </source>
</evidence>
<evidence type="ECO:0000256" key="6">
    <source>
        <dbReference type="RuleBase" id="RU003423"/>
    </source>
</evidence>
<proteinExistence type="inferred from homology"/>
<gene>
    <name evidence="9" type="ORF">CUN51_06585</name>
</gene>
<dbReference type="GO" id="GO:0005737">
    <property type="term" value="C:cytoplasm"/>
    <property type="evidence" value="ECO:0007669"/>
    <property type="project" value="TreeGrafter"/>
</dbReference>
<dbReference type="Gene3D" id="4.10.320.10">
    <property type="entry name" value="E3-binding domain"/>
    <property type="match status" value="2"/>
</dbReference>
<dbReference type="PANTHER" id="PTHR43178">
    <property type="entry name" value="DIHYDROLIPOAMIDE ACETYLTRANSFERASE COMPONENT OF PYRUVATE DEHYDROGENASE COMPLEX"/>
    <property type="match status" value="1"/>
</dbReference>
<feature type="domain" description="Peripheral subunit-binding (PSBD)" evidence="8">
    <location>
        <begin position="140"/>
        <end position="177"/>
    </location>
</feature>
<dbReference type="InterPro" id="IPR001078">
    <property type="entry name" value="2-oxoacid_DH_actylTfrase"/>
</dbReference>
<evidence type="ECO:0000256" key="1">
    <source>
        <dbReference type="ARBA" id="ARBA00001938"/>
    </source>
</evidence>
<dbReference type="AlphaFoldDB" id="A0A2M8NZY8"/>
<evidence type="ECO:0000313" key="9">
    <source>
        <dbReference type="EMBL" id="PJF30847.1"/>
    </source>
</evidence>
<feature type="domain" description="Lipoyl-binding" evidence="7">
    <location>
        <begin position="2"/>
        <end position="77"/>
    </location>
</feature>
<keyword evidence="5 6" id="KW-0012">Acyltransferase</keyword>
<dbReference type="GO" id="GO:0031405">
    <property type="term" value="F:lipoic acid binding"/>
    <property type="evidence" value="ECO:0007669"/>
    <property type="project" value="TreeGrafter"/>
</dbReference>
<dbReference type="SUPFAM" id="SSF47005">
    <property type="entry name" value="Peripheral subunit-binding domain of 2-oxo acid dehydrogenase complex"/>
    <property type="match status" value="2"/>
</dbReference>
<name>A0A2M8NZY8_9CHLR</name>
<dbReference type="InterPro" id="IPR004167">
    <property type="entry name" value="PSBD"/>
</dbReference>
<keyword evidence="3 6" id="KW-0808">Transferase</keyword>
<dbReference type="PROSITE" id="PS50968">
    <property type="entry name" value="BIOTINYL_LIPOYL"/>
    <property type="match status" value="1"/>
</dbReference>
<sequence length="434" mass="47018">MPVPIIMPKFGFTLESCEIVQWLVREGDRVRSGDPLCEVTTDKVNMEVEATEDGIVHQILYKAGDVVPVTEVICYLLREDEVAQAAAPVPTSTAQSVPTATPLARRIAESNHLDLTAVQGSGRDGKITRRDVEQALDKVRATPAARRLAAEHGVDLAQIHGTGPRGRVQGTDVQAALTAHTVEVPQAPAKPLGKRDTQPIAPPPISEPLDRRVVRLEGMRRTIAQRLQKSFQTAPHIFLEATAEMSAVAHLRSVLKARGAKLTVTALLIKACAWALGKHPALNATIEGDEISYWNTANIGMAVALDDGLIVPVIHSAERLSLQAIQQEVDRLAELARTGKLTLDQVSGGTFTISNMGMFGVDRFTAIINPPQVAILAVGRIVQQFVPDQEGKPVLKPMLNLMLSADHRVVDGAHAAYFLRDLREALETPAMLAW</sequence>
<dbReference type="InterPro" id="IPR036625">
    <property type="entry name" value="E3-bd_dom_sf"/>
</dbReference>
<dbReference type="GO" id="GO:0016407">
    <property type="term" value="F:acetyltransferase activity"/>
    <property type="evidence" value="ECO:0007669"/>
    <property type="project" value="TreeGrafter"/>
</dbReference>
<dbReference type="SUPFAM" id="SSF52777">
    <property type="entry name" value="CoA-dependent acyltransferases"/>
    <property type="match status" value="1"/>
</dbReference>
<dbReference type="InterPro" id="IPR023213">
    <property type="entry name" value="CAT-like_dom_sf"/>
</dbReference>
<evidence type="ECO:0000256" key="4">
    <source>
        <dbReference type="ARBA" id="ARBA00022823"/>
    </source>
</evidence>
<dbReference type="Pfam" id="PF00198">
    <property type="entry name" value="2-oxoacid_dh"/>
    <property type="match status" value="1"/>
</dbReference>
<dbReference type="Pfam" id="PF02817">
    <property type="entry name" value="E3_binding"/>
    <property type="match status" value="2"/>
</dbReference>
<feature type="domain" description="Peripheral subunit-binding (PSBD)" evidence="8">
    <location>
        <begin position="99"/>
        <end position="136"/>
    </location>
</feature>
<dbReference type="EMBL" id="PGTK01000006">
    <property type="protein sequence ID" value="PJF30847.1"/>
    <property type="molecule type" value="Genomic_DNA"/>
</dbReference>
<dbReference type="PROSITE" id="PS51826">
    <property type="entry name" value="PSBD"/>
    <property type="match status" value="2"/>
</dbReference>
<dbReference type="InterPro" id="IPR000089">
    <property type="entry name" value="Biotin_lipoyl"/>
</dbReference>
<comment type="similarity">
    <text evidence="2 6">Belongs to the 2-oxoacid dehydrogenase family.</text>
</comment>
<dbReference type="Gene3D" id="3.30.559.10">
    <property type="entry name" value="Chloramphenicol acetyltransferase-like domain"/>
    <property type="match status" value="1"/>
</dbReference>
<protein>
    <recommendedName>
        <fullName evidence="6">Dihydrolipoamide acetyltransferase component of pyruvate dehydrogenase complex</fullName>
        <ecNumber evidence="6">2.3.1.-</ecNumber>
    </recommendedName>
</protein>
<dbReference type="SUPFAM" id="SSF51230">
    <property type="entry name" value="Single hybrid motif"/>
    <property type="match status" value="1"/>
</dbReference>
<dbReference type="Pfam" id="PF00364">
    <property type="entry name" value="Biotin_lipoyl"/>
    <property type="match status" value="1"/>
</dbReference>
<evidence type="ECO:0000256" key="2">
    <source>
        <dbReference type="ARBA" id="ARBA00007317"/>
    </source>
</evidence>
<organism evidence="9 10">
    <name type="scientific">Candidatus Thermofonsia Clade 1 bacterium</name>
    <dbReference type="NCBI Taxonomy" id="2364210"/>
    <lineage>
        <taxon>Bacteria</taxon>
        <taxon>Bacillati</taxon>
        <taxon>Chloroflexota</taxon>
        <taxon>Candidatus Thermofontia</taxon>
        <taxon>Candidatus Thermofonsia Clade 1</taxon>
    </lineage>
</organism>
<evidence type="ECO:0000259" key="7">
    <source>
        <dbReference type="PROSITE" id="PS50968"/>
    </source>
</evidence>
<dbReference type="InterPro" id="IPR011053">
    <property type="entry name" value="Single_hybrid_motif"/>
</dbReference>
<keyword evidence="4 6" id="KW-0450">Lipoyl</keyword>
<dbReference type="InterPro" id="IPR050743">
    <property type="entry name" value="2-oxoacid_DH_E2_comp"/>
</dbReference>
<accession>A0A2M8NZY8</accession>
<dbReference type="EC" id="2.3.1.-" evidence="6"/>
<dbReference type="CDD" id="cd06849">
    <property type="entry name" value="lipoyl_domain"/>
    <property type="match status" value="1"/>
</dbReference>
<dbReference type="PROSITE" id="PS00189">
    <property type="entry name" value="LIPOYL"/>
    <property type="match status" value="1"/>
</dbReference>
<comment type="caution">
    <text evidence="9">The sequence shown here is derived from an EMBL/GenBank/DDBJ whole genome shotgun (WGS) entry which is preliminary data.</text>
</comment>
<dbReference type="PANTHER" id="PTHR43178:SF5">
    <property type="entry name" value="LIPOAMIDE ACYLTRANSFERASE COMPONENT OF BRANCHED-CHAIN ALPHA-KETO ACID DEHYDROGENASE COMPLEX, MITOCHONDRIAL"/>
    <property type="match status" value="1"/>
</dbReference>